<keyword evidence="2" id="KW-0472">Membrane</keyword>
<gene>
    <name evidence="3" type="ORF">R1flu_000389</name>
</gene>
<organism evidence="3 4">
    <name type="scientific">Riccia fluitans</name>
    <dbReference type="NCBI Taxonomy" id="41844"/>
    <lineage>
        <taxon>Eukaryota</taxon>
        <taxon>Viridiplantae</taxon>
        <taxon>Streptophyta</taxon>
        <taxon>Embryophyta</taxon>
        <taxon>Marchantiophyta</taxon>
        <taxon>Marchantiopsida</taxon>
        <taxon>Marchantiidae</taxon>
        <taxon>Marchantiales</taxon>
        <taxon>Ricciaceae</taxon>
        <taxon>Riccia</taxon>
    </lineage>
</organism>
<feature type="region of interest" description="Disordered" evidence="1">
    <location>
        <begin position="1"/>
        <end position="24"/>
    </location>
</feature>
<keyword evidence="2" id="KW-0812">Transmembrane</keyword>
<proteinExistence type="predicted"/>
<dbReference type="AlphaFoldDB" id="A0ABD1Y190"/>
<comment type="caution">
    <text evidence="3">The sequence shown here is derived from an EMBL/GenBank/DDBJ whole genome shotgun (WGS) entry which is preliminary data.</text>
</comment>
<protein>
    <submittedName>
        <fullName evidence="3">Uncharacterized protein</fullName>
    </submittedName>
</protein>
<feature type="transmembrane region" description="Helical" evidence="2">
    <location>
        <begin position="104"/>
        <end position="126"/>
    </location>
</feature>
<keyword evidence="2" id="KW-1133">Transmembrane helix</keyword>
<evidence type="ECO:0000313" key="3">
    <source>
        <dbReference type="EMBL" id="KAL2620184.1"/>
    </source>
</evidence>
<evidence type="ECO:0000313" key="4">
    <source>
        <dbReference type="Proteomes" id="UP001605036"/>
    </source>
</evidence>
<dbReference type="EMBL" id="JBHFFA010000006">
    <property type="protein sequence ID" value="KAL2620184.1"/>
    <property type="molecule type" value="Genomic_DNA"/>
</dbReference>
<evidence type="ECO:0000256" key="1">
    <source>
        <dbReference type="SAM" id="MobiDB-lite"/>
    </source>
</evidence>
<name>A0ABD1Y190_9MARC</name>
<sequence>MEGSCLGRSSQEHNEPTMAGGQWGSSRRFKNLDNFHFPTDNVPVVVPFAEDVMGVFSRRSELEQWLSQVEDSTPPTVDLQLFNQEEFSMHVHHLVFLLVDPQHLLMLLISIIGVFMISHSGVVIVLKGLNVDCNQIECLRMVDAEKRPDML</sequence>
<dbReference type="Proteomes" id="UP001605036">
    <property type="component" value="Unassembled WGS sequence"/>
</dbReference>
<keyword evidence="4" id="KW-1185">Reference proteome</keyword>
<evidence type="ECO:0000256" key="2">
    <source>
        <dbReference type="SAM" id="Phobius"/>
    </source>
</evidence>
<accession>A0ABD1Y190</accession>
<reference evidence="3 4" key="1">
    <citation type="submission" date="2024-09" db="EMBL/GenBank/DDBJ databases">
        <title>Chromosome-scale assembly of Riccia fluitans.</title>
        <authorList>
            <person name="Paukszto L."/>
            <person name="Sawicki J."/>
            <person name="Karawczyk K."/>
            <person name="Piernik-Szablinska J."/>
            <person name="Szczecinska M."/>
            <person name="Mazdziarz M."/>
        </authorList>
    </citation>
    <scope>NUCLEOTIDE SEQUENCE [LARGE SCALE GENOMIC DNA]</scope>
    <source>
        <strain evidence="3">Rf_01</strain>
        <tissue evidence="3">Aerial parts of the thallus</tissue>
    </source>
</reference>